<dbReference type="EMBL" id="CM046130">
    <property type="protein sequence ID" value="KAI8431686.1"/>
    <property type="molecule type" value="Genomic_DNA"/>
</dbReference>
<reference evidence="1 2" key="1">
    <citation type="journal article" date="2022" name="Genome Biol. Evol.">
        <title>The Spruce Budworm Genome: Reconstructing the Evolutionary History of Antifreeze Proteins.</title>
        <authorList>
            <person name="Beliveau C."/>
            <person name="Gagne P."/>
            <person name="Picq S."/>
            <person name="Vernygora O."/>
            <person name="Keeling C.I."/>
            <person name="Pinkney K."/>
            <person name="Doucet D."/>
            <person name="Wen F."/>
            <person name="Johnston J.S."/>
            <person name="Maaroufi H."/>
            <person name="Boyle B."/>
            <person name="Laroche J."/>
            <person name="Dewar K."/>
            <person name="Juretic N."/>
            <person name="Blackburn G."/>
            <person name="Nisole A."/>
            <person name="Brunet B."/>
            <person name="Brandao M."/>
            <person name="Lumley L."/>
            <person name="Duan J."/>
            <person name="Quan G."/>
            <person name="Lucarotti C.J."/>
            <person name="Roe A.D."/>
            <person name="Sperling F.A.H."/>
            <person name="Levesque R.C."/>
            <person name="Cusson M."/>
        </authorList>
    </citation>
    <scope>NUCLEOTIDE SEQUENCE [LARGE SCALE GENOMIC DNA]</scope>
    <source>
        <strain evidence="1">Glfc:IPQL:Cfum</strain>
    </source>
</reference>
<comment type="caution">
    <text evidence="1">The sequence shown here is derived from an EMBL/GenBank/DDBJ whole genome shotgun (WGS) entry which is preliminary data.</text>
</comment>
<proteinExistence type="predicted"/>
<evidence type="ECO:0000313" key="1">
    <source>
        <dbReference type="EMBL" id="KAI8431686.1"/>
    </source>
</evidence>
<keyword evidence="2" id="KW-1185">Reference proteome</keyword>
<organism evidence="1 2">
    <name type="scientific">Choristoneura fumiferana</name>
    <name type="common">Spruce budworm moth</name>
    <name type="synonym">Archips fumiferana</name>
    <dbReference type="NCBI Taxonomy" id="7141"/>
    <lineage>
        <taxon>Eukaryota</taxon>
        <taxon>Metazoa</taxon>
        <taxon>Ecdysozoa</taxon>
        <taxon>Arthropoda</taxon>
        <taxon>Hexapoda</taxon>
        <taxon>Insecta</taxon>
        <taxon>Pterygota</taxon>
        <taxon>Neoptera</taxon>
        <taxon>Endopterygota</taxon>
        <taxon>Lepidoptera</taxon>
        <taxon>Glossata</taxon>
        <taxon>Ditrysia</taxon>
        <taxon>Tortricoidea</taxon>
        <taxon>Tortricidae</taxon>
        <taxon>Tortricinae</taxon>
        <taxon>Choristoneura</taxon>
    </lineage>
</organism>
<protein>
    <submittedName>
        <fullName evidence="1">Uncharacterized protein</fullName>
    </submittedName>
</protein>
<gene>
    <name evidence="1" type="ORF">MSG28_016158</name>
</gene>
<sequence length="414" mass="47374">MCSVEQNPIFRDLSAEDPDPEVTEVESLCMNCHANGMTRLLLTRIPYYKNVVLMSFSCEECGYQNNEIQPARAVAGLTQDQASRRAEHPAAAEQIDAFVRRLQGARQLDKRWTLELEDASDAPASNPSLLTPSDPSHNTYEQLVADEVYTINSESNHLLIFGVPALNLRQEAKALFHKFGKLKLFTITKEHKAEQFTETYHTVFDRIQSARMAKKMLDTKNFYGGSLHVTYAPELESLEETRVKLAQRKYDVLARLKNLQKEEVPVVEKVELVEDEKVAPKLNMGEENIIQANGLVRKRKYKHEGEKFKPCFISNEDNQESDSQKKTTKIVENVPGNIQNMVEKENSNVEIVDCTSVNVETITNINEHLNVDRFDNIRIYKVPEKPVNKIKFNVRFSFYLLNIFNGMAVIRNCN</sequence>
<evidence type="ECO:0000313" key="2">
    <source>
        <dbReference type="Proteomes" id="UP001064048"/>
    </source>
</evidence>
<dbReference type="Proteomes" id="UP001064048">
    <property type="component" value="Chromosome 30"/>
</dbReference>
<name>A0ACC0K6M1_CHOFU</name>
<accession>A0ACC0K6M1</accession>